<evidence type="ECO:0000256" key="1">
    <source>
        <dbReference type="ARBA" id="ARBA00022679"/>
    </source>
</evidence>
<dbReference type="RefSeq" id="WP_024566561.1">
    <property type="nucleotide sequence ID" value="NZ_CP007547.1"/>
</dbReference>
<evidence type="ECO:0000256" key="2">
    <source>
        <dbReference type="ARBA" id="ARBA00023315"/>
    </source>
</evidence>
<dbReference type="PANTHER" id="PTHR43072">
    <property type="entry name" value="N-ACETYLTRANSFERASE"/>
    <property type="match status" value="1"/>
</dbReference>
<evidence type="ECO:0000313" key="5">
    <source>
        <dbReference type="Proteomes" id="UP000028933"/>
    </source>
</evidence>
<dbReference type="Proteomes" id="UP000028933">
    <property type="component" value="Chromosome"/>
</dbReference>
<protein>
    <submittedName>
        <fullName evidence="4">Phosphinothricin N-acetyltransferase</fullName>
    </submittedName>
</protein>
<dbReference type="AlphaFoldDB" id="A0A077ED61"/>
<dbReference type="CDD" id="cd04301">
    <property type="entry name" value="NAT_SF"/>
    <property type="match status" value="1"/>
</dbReference>
<evidence type="ECO:0000259" key="3">
    <source>
        <dbReference type="PROSITE" id="PS51186"/>
    </source>
</evidence>
<reference evidence="4" key="2">
    <citation type="journal article" date="2015" name="Genome Biol. Evol.">
        <title>Complete Genome Sequence and Transcriptomic Analysis of the Novel Pathogen Elizabethkingia anophelis in Response to Oxidative Stress.</title>
        <authorList>
            <person name="Li Y."/>
            <person name="Liu Y."/>
            <person name="Chew S.C."/>
            <person name="Tay M."/>
            <person name="Salido M.M."/>
            <person name="Teo J."/>
            <person name="Lauro F.M."/>
            <person name="Givskov M."/>
            <person name="Yang L."/>
        </authorList>
    </citation>
    <scope>NUCLEOTIDE SEQUENCE</scope>
    <source>
        <strain evidence="4">NUHP1</strain>
    </source>
</reference>
<name>A0A077ED61_9FLAO</name>
<gene>
    <name evidence="4" type="ORF">BD94_1652</name>
</gene>
<dbReference type="PROSITE" id="PS51186">
    <property type="entry name" value="GNAT"/>
    <property type="match status" value="1"/>
</dbReference>
<dbReference type="Gene3D" id="3.40.630.30">
    <property type="match status" value="1"/>
</dbReference>
<dbReference type="Pfam" id="PF00583">
    <property type="entry name" value="Acetyltransf_1"/>
    <property type="match status" value="1"/>
</dbReference>
<keyword evidence="2" id="KW-0012">Acyltransferase</keyword>
<dbReference type="InterPro" id="IPR016181">
    <property type="entry name" value="Acyl_CoA_acyltransferase"/>
</dbReference>
<dbReference type="KEGG" id="eao:BD94_1652"/>
<dbReference type="PANTHER" id="PTHR43072:SF23">
    <property type="entry name" value="UPF0039 PROTEIN C11D3.02C"/>
    <property type="match status" value="1"/>
</dbReference>
<dbReference type="eggNOG" id="COG1247">
    <property type="taxonomic scope" value="Bacteria"/>
</dbReference>
<accession>A0A077ED61</accession>
<dbReference type="SUPFAM" id="SSF55729">
    <property type="entry name" value="Acyl-CoA N-acyltransferases (Nat)"/>
    <property type="match status" value="1"/>
</dbReference>
<evidence type="ECO:0000313" key="4">
    <source>
        <dbReference type="EMBL" id="AIL45427.1"/>
    </source>
</evidence>
<dbReference type="GO" id="GO:0016747">
    <property type="term" value="F:acyltransferase activity, transferring groups other than amino-acyl groups"/>
    <property type="evidence" value="ECO:0007669"/>
    <property type="project" value="InterPro"/>
</dbReference>
<dbReference type="STRING" id="1338011.BD94_1652"/>
<dbReference type="EMBL" id="CP007547">
    <property type="protein sequence ID" value="AIL45427.1"/>
    <property type="molecule type" value="Genomic_DNA"/>
</dbReference>
<sequence>MEIISFGEEQFPEIAEIYRQGLETGNATFETSVPNWEHWDKSKLKHSRFAAVIDNTVVGWAALSAVSDRCVYGGVAEVSIYISNDHKGKGIGKALMAKLIVESEIHGIWTLQSGMFPENEATIALHKSAGFRIIGHREKIGKLGDTWRDTVIMERRSKTIGLN</sequence>
<dbReference type="InterPro" id="IPR000182">
    <property type="entry name" value="GNAT_dom"/>
</dbReference>
<feature type="domain" description="N-acetyltransferase" evidence="3">
    <location>
        <begin position="1"/>
        <end position="158"/>
    </location>
</feature>
<keyword evidence="1 4" id="KW-0808">Transferase</keyword>
<proteinExistence type="predicted"/>
<dbReference type="HOGENOM" id="CLU_013985_4_5_10"/>
<reference evidence="4" key="1">
    <citation type="journal article" date="2013" name="Lancet">
        <title>First case of E anophelis outbreak in an intensive-care unit.</title>
        <authorList>
            <person name="Teo J."/>
            <person name="Tan S.Y."/>
            <person name="Tay M."/>
            <person name="Ding Y."/>
            <person name="Kjelleberg S."/>
            <person name="Givskov M."/>
            <person name="Lin R.T."/>
            <person name="Yang L."/>
        </authorList>
    </citation>
    <scope>NUCLEOTIDE SEQUENCE [LARGE SCALE GENOMIC DNA]</scope>
    <source>
        <strain evidence="4">NUHP1</strain>
    </source>
</reference>
<organism evidence="4 5">
    <name type="scientific">Elizabethkingia anophelis NUHP1</name>
    <dbReference type="NCBI Taxonomy" id="1338011"/>
    <lineage>
        <taxon>Bacteria</taxon>
        <taxon>Pseudomonadati</taxon>
        <taxon>Bacteroidota</taxon>
        <taxon>Flavobacteriia</taxon>
        <taxon>Flavobacteriales</taxon>
        <taxon>Weeksellaceae</taxon>
        <taxon>Elizabethkingia</taxon>
    </lineage>
</organism>